<reference evidence="4" key="1">
    <citation type="journal article" date="2014" name="PLoS ONE">
        <title>Transcriptome-Based Identification of ABC Transporters in the Western Tarnished Plant Bug Lygus hesperus.</title>
        <authorList>
            <person name="Hull J.J."/>
            <person name="Chaney K."/>
            <person name="Geib S.M."/>
            <person name="Fabrick J.A."/>
            <person name="Brent C.S."/>
            <person name="Walsh D."/>
            <person name="Lavine L.C."/>
        </authorList>
    </citation>
    <scope>NUCLEOTIDE SEQUENCE</scope>
</reference>
<dbReference type="PROSITE" id="PS50240">
    <property type="entry name" value="TRYPSIN_DOM"/>
    <property type="match status" value="1"/>
</dbReference>
<proteinExistence type="inferred from homology"/>
<dbReference type="Gene3D" id="2.40.10.10">
    <property type="entry name" value="Trypsin-like serine proteases"/>
    <property type="match status" value="1"/>
</dbReference>
<dbReference type="InterPro" id="IPR001254">
    <property type="entry name" value="Trypsin_dom"/>
</dbReference>
<dbReference type="InterPro" id="IPR009003">
    <property type="entry name" value="Peptidase_S1_PA"/>
</dbReference>
<keyword evidence="4" id="KW-0472">Membrane</keyword>
<keyword evidence="4" id="KW-0378">Hydrolase</keyword>
<dbReference type="SUPFAM" id="SSF50494">
    <property type="entry name" value="Trypsin-like serine proteases"/>
    <property type="match status" value="1"/>
</dbReference>
<keyword evidence="4" id="KW-0812">Transmembrane</keyword>
<sequence length="359" mass="40568">MKIPTKSGDPTEGSKYRKIFILVLWCEIVQYVDPTPVKEGEFPFYSMIEIDSKQRVCAASLINGGRCITACHCLAKEEWPYGPPPDIFLYNPKRITVYAGYAGGTDYRASRSGMALRVHPKCQVNESGFFYDYGVVDFVTPFSVRPKLIEWLSFPGLDEHSTEVITKIIEEPDKHECVSLDFDVVPYDQGTLQLGRTNKVEITMSNGTHCSDFWNKHKRMYDPNLHVCAYRRGKDQPLKCWKLESCPLDPGSMLMCSSGPKIDGKAMIPIGMTTGRDAPYIGSNVPEVYSRLDSGWKFLTEPIKGGDGVKFDNDTDDSTRPMITDEMETLEPYSSSRIHLSSYRIVSLCPFILFILQLN</sequence>
<gene>
    <name evidence="4" type="primary">Tmprss11e</name>
    <name evidence="4" type="ORF">CM83_6188</name>
</gene>
<evidence type="ECO:0000313" key="5">
    <source>
        <dbReference type="EMBL" id="JAG49559.1"/>
    </source>
</evidence>
<name>A0A0A9XSB0_LYGHE</name>
<reference evidence="5" key="3">
    <citation type="submission" date="2014-09" db="EMBL/GenBank/DDBJ databases">
        <authorList>
            <person name="Magalhaes I.L.F."/>
            <person name="Oliveira U."/>
            <person name="Santos F.R."/>
            <person name="Vidigal T.H.D.A."/>
            <person name="Brescovit A.D."/>
            <person name="Santos A.J."/>
        </authorList>
    </citation>
    <scope>NUCLEOTIDE SEQUENCE</scope>
</reference>
<dbReference type="EMBL" id="GBHO01020755">
    <property type="protein sequence ID" value="JAG22849.1"/>
    <property type="molecule type" value="Transcribed_RNA"/>
</dbReference>
<dbReference type="GO" id="GO:0006508">
    <property type="term" value="P:proteolysis"/>
    <property type="evidence" value="ECO:0007669"/>
    <property type="project" value="UniProtKB-KW"/>
</dbReference>
<evidence type="ECO:0000259" key="3">
    <source>
        <dbReference type="PROSITE" id="PS50240"/>
    </source>
</evidence>
<protein>
    <submittedName>
        <fullName evidence="4">Transmembrane protease serine 11E</fullName>
    </submittedName>
</protein>
<comment type="similarity">
    <text evidence="2">Belongs to the peptidase S1 family. CLIP subfamily.</text>
</comment>
<dbReference type="AlphaFoldDB" id="A0A0A9XSB0"/>
<organism evidence="4">
    <name type="scientific">Lygus hesperus</name>
    <name type="common">Western plant bug</name>
    <dbReference type="NCBI Taxonomy" id="30085"/>
    <lineage>
        <taxon>Eukaryota</taxon>
        <taxon>Metazoa</taxon>
        <taxon>Ecdysozoa</taxon>
        <taxon>Arthropoda</taxon>
        <taxon>Hexapoda</taxon>
        <taxon>Insecta</taxon>
        <taxon>Pterygota</taxon>
        <taxon>Neoptera</taxon>
        <taxon>Paraneoptera</taxon>
        <taxon>Hemiptera</taxon>
        <taxon>Heteroptera</taxon>
        <taxon>Panheteroptera</taxon>
        <taxon>Cimicomorpha</taxon>
        <taxon>Miridae</taxon>
        <taxon>Mirini</taxon>
        <taxon>Lygus</taxon>
    </lineage>
</organism>
<reference evidence="4" key="2">
    <citation type="submission" date="2014-07" db="EMBL/GenBank/DDBJ databases">
        <authorList>
            <person name="Hull J."/>
        </authorList>
    </citation>
    <scope>NUCLEOTIDE SEQUENCE</scope>
</reference>
<keyword evidence="4" id="KW-0645">Protease</keyword>
<keyword evidence="1" id="KW-1015">Disulfide bond</keyword>
<feature type="domain" description="Peptidase S1" evidence="3">
    <location>
        <begin position="31"/>
        <end position="304"/>
    </location>
</feature>
<dbReference type="InterPro" id="IPR051487">
    <property type="entry name" value="Ser/Thr_Proteases_Immune/Dev"/>
</dbReference>
<dbReference type="InterPro" id="IPR043504">
    <property type="entry name" value="Peptidase_S1_PA_chymotrypsin"/>
</dbReference>
<evidence type="ECO:0000256" key="2">
    <source>
        <dbReference type="ARBA" id="ARBA00024195"/>
    </source>
</evidence>
<dbReference type="PANTHER" id="PTHR24256">
    <property type="entry name" value="TRYPTASE-RELATED"/>
    <property type="match status" value="1"/>
</dbReference>
<evidence type="ECO:0000256" key="1">
    <source>
        <dbReference type="ARBA" id="ARBA00023157"/>
    </source>
</evidence>
<accession>A0A0A9XSB0</accession>
<dbReference type="GO" id="GO:0004252">
    <property type="term" value="F:serine-type endopeptidase activity"/>
    <property type="evidence" value="ECO:0007669"/>
    <property type="project" value="InterPro"/>
</dbReference>
<dbReference type="EMBL" id="GBRD01016267">
    <property type="protein sequence ID" value="JAG49559.1"/>
    <property type="molecule type" value="Transcribed_RNA"/>
</dbReference>
<evidence type="ECO:0000313" key="4">
    <source>
        <dbReference type="EMBL" id="JAG22849.1"/>
    </source>
</evidence>